<dbReference type="InterPro" id="IPR036291">
    <property type="entry name" value="NAD(P)-bd_dom_sf"/>
</dbReference>
<dbReference type="SUPFAM" id="SSF50129">
    <property type="entry name" value="GroES-like"/>
    <property type="match status" value="1"/>
</dbReference>
<keyword evidence="7" id="KW-0520">NAD</keyword>
<comment type="cofactor">
    <cofactor evidence="1 11">
        <name>Zn(2+)</name>
        <dbReference type="ChEBI" id="CHEBI:29105"/>
    </cofactor>
</comment>
<dbReference type="PANTHER" id="PTHR42940">
    <property type="entry name" value="ALCOHOL DEHYDROGENASE 1-RELATED"/>
    <property type="match status" value="1"/>
</dbReference>
<comment type="catalytic activity">
    <reaction evidence="8">
        <text>a secondary alcohol + NAD(+) = a ketone + NADH + H(+)</text>
        <dbReference type="Rhea" id="RHEA:10740"/>
        <dbReference type="ChEBI" id="CHEBI:15378"/>
        <dbReference type="ChEBI" id="CHEBI:17087"/>
        <dbReference type="ChEBI" id="CHEBI:35681"/>
        <dbReference type="ChEBI" id="CHEBI:57540"/>
        <dbReference type="ChEBI" id="CHEBI:57945"/>
        <dbReference type="EC" id="1.1.1.1"/>
    </reaction>
</comment>
<dbReference type="Gene3D" id="3.40.50.720">
    <property type="entry name" value="NAD(P)-binding Rossmann-like Domain"/>
    <property type="match status" value="1"/>
</dbReference>
<comment type="similarity">
    <text evidence="2 11">Belongs to the zinc-containing alcohol dehydrogenase family.</text>
</comment>
<evidence type="ECO:0000256" key="5">
    <source>
        <dbReference type="ARBA" id="ARBA00022833"/>
    </source>
</evidence>
<evidence type="ECO:0000256" key="3">
    <source>
        <dbReference type="ARBA" id="ARBA00013190"/>
    </source>
</evidence>
<evidence type="ECO:0000256" key="9">
    <source>
        <dbReference type="ARBA" id="ARBA00049243"/>
    </source>
</evidence>
<dbReference type="CDD" id="cd08298">
    <property type="entry name" value="CAD2"/>
    <property type="match status" value="1"/>
</dbReference>
<feature type="domain" description="Alcohol dehydrogenase-like N-terminal" evidence="13">
    <location>
        <begin position="40"/>
        <end position="173"/>
    </location>
</feature>
<keyword evidence="5 11" id="KW-0862">Zinc</keyword>
<evidence type="ECO:0000313" key="15">
    <source>
        <dbReference type="Proteomes" id="UP000579605"/>
    </source>
</evidence>
<dbReference type="GO" id="GO:0004022">
    <property type="term" value="F:alcohol dehydrogenase (NAD+) activity"/>
    <property type="evidence" value="ECO:0007669"/>
    <property type="project" value="UniProtKB-EC"/>
</dbReference>
<evidence type="ECO:0000256" key="4">
    <source>
        <dbReference type="ARBA" id="ARBA00022723"/>
    </source>
</evidence>
<dbReference type="InterPro" id="IPR014187">
    <property type="entry name" value="ADH_Zn_typ-2"/>
</dbReference>
<evidence type="ECO:0000256" key="11">
    <source>
        <dbReference type="RuleBase" id="RU361277"/>
    </source>
</evidence>
<organism evidence="14 15">
    <name type="scientific">Actinopolymorpha rutila</name>
    <dbReference type="NCBI Taxonomy" id="446787"/>
    <lineage>
        <taxon>Bacteria</taxon>
        <taxon>Bacillati</taxon>
        <taxon>Actinomycetota</taxon>
        <taxon>Actinomycetes</taxon>
        <taxon>Propionibacteriales</taxon>
        <taxon>Actinopolymorphaceae</taxon>
        <taxon>Actinopolymorpha</taxon>
    </lineage>
</organism>
<dbReference type="InterPro" id="IPR013154">
    <property type="entry name" value="ADH-like_N"/>
</dbReference>
<keyword evidence="4 11" id="KW-0479">Metal-binding</keyword>
<dbReference type="FunFam" id="3.40.50.720:FF:000275">
    <property type="entry name" value="Alcohol dehydrogenase AdhA"/>
    <property type="match status" value="1"/>
</dbReference>
<evidence type="ECO:0000313" key="14">
    <source>
        <dbReference type="EMBL" id="NYH89971.1"/>
    </source>
</evidence>
<dbReference type="Pfam" id="PF00107">
    <property type="entry name" value="ADH_zinc_N"/>
    <property type="match status" value="1"/>
</dbReference>
<dbReference type="Pfam" id="PF08240">
    <property type="entry name" value="ADH_N"/>
    <property type="match status" value="1"/>
</dbReference>
<sequence>MTEPSSPAAPGGLPATMRAWVVSEPGRLEAVELPVPEPAPDELLVRVRACGVCRTDLHVRDGDLPPHRSPVVPGHEIVGEVVATGTEVAEVAEVAAGAATSGANAGDLVPHIAVARTGSRVGVPWLRHTCGKCKYCLRGQENLCPNSRYTGWDADGGYAEYATVPAAYAYPLPGDRFAAYTEQELAPLLCAGIIGYRALRRADLPAAGRLGVYGFGGSAHLTAQVAAAEGATVHVLTRSAAARELALELGAASARGAYDAPPELLDAAILFAPVGDLVPAALSALDRGGTLSIAGIYLTAVPSLDYVRHLFQERTVRSVTANTREDGHAFLAAAAAHRLRISTTTYPLDRADEALDDLAADRVNGVAVLVP</sequence>
<name>A0A852ZAB8_9ACTN</name>
<dbReference type="InterPro" id="IPR002328">
    <property type="entry name" value="ADH_Zn_CS"/>
</dbReference>
<evidence type="ECO:0000256" key="1">
    <source>
        <dbReference type="ARBA" id="ARBA00001947"/>
    </source>
</evidence>
<dbReference type="PROSITE" id="PS00059">
    <property type="entry name" value="ADH_ZINC"/>
    <property type="match status" value="1"/>
</dbReference>
<dbReference type="AlphaFoldDB" id="A0A852ZAB8"/>
<evidence type="ECO:0000256" key="7">
    <source>
        <dbReference type="ARBA" id="ARBA00023027"/>
    </source>
</evidence>
<dbReference type="InterPro" id="IPR011032">
    <property type="entry name" value="GroES-like_sf"/>
</dbReference>
<comment type="caution">
    <text evidence="14">The sequence shown here is derived from an EMBL/GenBank/DDBJ whole genome shotgun (WGS) entry which is preliminary data.</text>
</comment>
<feature type="domain" description="Alcohol dehydrogenase-like C-terminal" evidence="12">
    <location>
        <begin position="220"/>
        <end position="332"/>
    </location>
</feature>
<evidence type="ECO:0000256" key="2">
    <source>
        <dbReference type="ARBA" id="ARBA00008072"/>
    </source>
</evidence>
<evidence type="ECO:0000256" key="6">
    <source>
        <dbReference type="ARBA" id="ARBA00023002"/>
    </source>
</evidence>
<accession>A0A852ZAB8</accession>
<dbReference type="EC" id="1.1.1.1" evidence="3"/>
<dbReference type="GO" id="GO:0008270">
    <property type="term" value="F:zinc ion binding"/>
    <property type="evidence" value="ECO:0007669"/>
    <property type="project" value="InterPro"/>
</dbReference>
<dbReference type="Gene3D" id="3.90.180.10">
    <property type="entry name" value="Medium-chain alcohol dehydrogenases, catalytic domain"/>
    <property type="match status" value="1"/>
</dbReference>
<dbReference type="RefSeq" id="WP_238341285.1">
    <property type="nucleotide sequence ID" value="NZ_BAAARR010000010.1"/>
</dbReference>
<gene>
    <name evidence="14" type="ORF">F4554_002609</name>
</gene>
<dbReference type="InterPro" id="IPR013149">
    <property type="entry name" value="ADH-like_C"/>
</dbReference>
<dbReference type="GO" id="GO:0005737">
    <property type="term" value="C:cytoplasm"/>
    <property type="evidence" value="ECO:0007669"/>
    <property type="project" value="TreeGrafter"/>
</dbReference>
<proteinExistence type="inferred from homology"/>
<dbReference type="EMBL" id="JACBZH010000001">
    <property type="protein sequence ID" value="NYH89971.1"/>
    <property type="molecule type" value="Genomic_DNA"/>
</dbReference>
<reference evidence="14 15" key="1">
    <citation type="submission" date="2020-07" db="EMBL/GenBank/DDBJ databases">
        <title>Sequencing the genomes of 1000 actinobacteria strains.</title>
        <authorList>
            <person name="Klenk H.-P."/>
        </authorList>
    </citation>
    <scope>NUCLEOTIDE SEQUENCE [LARGE SCALE GENOMIC DNA]</scope>
    <source>
        <strain evidence="14 15">DSM 18448</strain>
    </source>
</reference>
<keyword evidence="15" id="KW-1185">Reference proteome</keyword>
<dbReference type="SUPFAM" id="SSF51735">
    <property type="entry name" value="NAD(P)-binding Rossmann-fold domains"/>
    <property type="match status" value="1"/>
</dbReference>
<evidence type="ECO:0000256" key="10">
    <source>
        <dbReference type="ARBA" id="ARBA00068251"/>
    </source>
</evidence>
<evidence type="ECO:0000259" key="12">
    <source>
        <dbReference type="Pfam" id="PF00107"/>
    </source>
</evidence>
<dbReference type="NCBIfam" id="TIGR02822">
    <property type="entry name" value="adh_fam_2"/>
    <property type="match status" value="1"/>
</dbReference>
<protein>
    <recommendedName>
        <fullName evidence="10">Probable alcohol dehydrogenase AdhA</fullName>
        <ecNumber evidence="3">1.1.1.1</ecNumber>
    </recommendedName>
</protein>
<evidence type="ECO:0000259" key="13">
    <source>
        <dbReference type="Pfam" id="PF08240"/>
    </source>
</evidence>
<evidence type="ECO:0000256" key="8">
    <source>
        <dbReference type="ARBA" id="ARBA00049164"/>
    </source>
</evidence>
<comment type="catalytic activity">
    <reaction evidence="9">
        <text>a primary alcohol + NAD(+) = an aldehyde + NADH + H(+)</text>
        <dbReference type="Rhea" id="RHEA:10736"/>
        <dbReference type="ChEBI" id="CHEBI:15378"/>
        <dbReference type="ChEBI" id="CHEBI:15734"/>
        <dbReference type="ChEBI" id="CHEBI:17478"/>
        <dbReference type="ChEBI" id="CHEBI:57540"/>
        <dbReference type="ChEBI" id="CHEBI:57945"/>
        <dbReference type="EC" id="1.1.1.1"/>
    </reaction>
</comment>
<dbReference type="PANTHER" id="PTHR42940:SF8">
    <property type="entry name" value="VACUOLAR PROTEIN SORTING-ASSOCIATED PROTEIN 11"/>
    <property type="match status" value="1"/>
</dbReference>
<dbReference type="Proteomes" id="UP000579605">
    <property type="component" value="Unassembled WGS sequence"/>
</dbReference>
<keyword evidence="6 14" id="KW-0560">Oxidoreductase</keyword>